<organism evidence="2 3">
    <name type="scientific">Pleurodeles waltl</name>
    <name type="common">Iberian ribbed newt</name>
    <dbReference type="NCBI Taxonomy" id="8319"/>
    <lineage>
        <taxon>Eukaryota</taxon>
        <taxon>Metazoa</taxon>
        <taxon>Chordata</taxon>
        <taxon>Craniata</taxon>
        <taxon>Vertebrata</taxon>
        <taxon>Euteleostomi</taxon>
        <taxon>Amphibia</taxon>
        <taxon>Batrachia</taxon>
        <taxon>Caudata</taxon>
        <taxon>Salamandroidea</taxon>
        <taxon>Salamandridae</taxon>
        <taxon>Pleurodelinae</taxon>
        <taxon>Pleurodeles</taxon>
    </lineage>
</organism>
<sequence>MGKDRSSKGVQQTRMDQYTAQNAGGSLQKDSSGPTEKGAEPTGAQILAAFEASGQAVQTVIAAMAVNVNLLRADLRVVAERSVATEQQRQVDNSDASEFNFLVVRDRIEDLGGQLDNYFRRDFRQRLYREEDHSGVC</sequence>
<evidence type="ECO:0000313" key="3">
    <source>
        <dbReference type="Proteomes" id="UP001066276"/>
    </source>
</evidence>
<dbReference type="EMBL" id="JANPWB010000006">
    <property type="protein sequence ID" value="KAJ1177065.1"/>
    <property type="molecule type" value="Genomic_DNA"/>
</dbReference>
<comment type="caution">
    <text evidence="2">The sequence shown here is derived from an EMBL/GenBank/DDBJ whole genome shotgun (WGS) entry which is preliminary data.</text>
</comment>
<dbReference type="Proteomes" id="UP001066276">
    <property type="component" value="Chromosome 3_2"/>
</dbReference>
<name>A0AAV7TKX8_PLEWA</name>
<keyword evidence="3" id="KW-1185">Reference proteome</keyword>
<gene>
    <name evidence="2" type="ORF">NDU88_002329</name>
</gene>
<reference evidence="2" key="1">
    <citation type="journal article" date="2022" name="bioRxiv">
        <title>Sequencing and chromosome-scale assembly of the giantPleurodeles waltlgenome.</title>
        <authorList>
            <person name="Brown T."/>
            <person name="Elewa A."/>
            <person name="Iarovenko S."/>
            <person name="Subramanian E."/>
            <person name="Araus A.J."/>
            <person name="Petzold A."/>
            <person name="Susuki M."/>
            <person name="Suzuki K.-i.T."/>
            <person name="Hayashi T."/>
            <person name="Toyoda A."/>
            <person name="Oliveira C."/>
            <person name="Osipova E."/>
            <person name="Leigh N.D."/>
            <person name="Simon A."/>
            <person name="Yun M.H."/>
        </authorList>
    </citation>
    <scope>NUCLEOTIDE SEQUENCE</scope>
    <source>
        <strain evidence="2">20211129_DDA</strain>
        <tissue evidence="2">Liver</tissue>
    </source>
</reference>
<dbReference type="AlphaFoldDB" id="A0AAV7TKX8"/>
<protein>
    <submittedName>
        <fullName evidence="2">Uncharacterized protein</fullName>
    </submittedName>
</protein>
<proteinExistence type="predicted"/>
<accession>A0AAV7TKX8</accession>
<evidence type="ECO:0000313" key="2">
    <source>
        <dbReference type="EMBL" id="KAJ1177065.1"/>
    </source>
</evidence>
<evidence type="ECO:0000256" key="1">
    <source>
        <dbReference type="SAM" id="MobiDB-lite"/>
    </source>
</evidence>
<feature type="compositionally biased region" description="Polar residues" evidence="1">
    <location>
        <begin position="8"/>
        <end position="34"/>
    </location>
</feature>
<feature type="region of interest" description="Disordered" evidence="1">
    <location>
        <begin position="1"/>
        <end position="42"/>
    </location>
</feature>